<organism evidence="1 2">
    <name type="scientific">Corchorus olitorius</name>
    <dbReference type="NCBI Taxonomy" id="93759"/>
    <lineage>
        <taxon>Eukaryota</taxon>
        <taxon>Viridiplantae</taxon>
        <taxon>Streptophyta</taxon>
        <taxon>Embryophyta</taxon>
        <taxon>Tracheophyta</taxon>
        <taxon>Spermatophyta</taxon>
        <taxon>Magnoliopsida</taxon>
        <taxon>eudicotyledons</taxon>
        <taxon>Gunneridae</taxon>
        <taxon>Pentapetalae</taxon>
        <taxon>rosids</taxon>
        <taxon>malvids</taxon>
        <taxon>Malvales</taxon>
        <taxon>Malvaceae</taxon>
        <taxon>Grewioideae</taxon>
        <taxon>Apeibeae</taxon>
        <taxon>Corchorus</taxon>
    </lineage>
</organism>
<name>A0A1R3I030_9ROSI</name>
<reference evidence="2" key="1">
    <citation type="submission" date="2013-09" db="EMBL/GenBank/DDBJ databases">
        <title>Corchorus olitorius genome sequencing.</title>
        <authorList>
            <person name="Alam M."/>
            <person name="Haque M.S."/>
            <person name="Islam M.S."/>
            <person name="Emdad E.M."/>
            <person name="Islam M.M."/>
            <person name="Ahmed B."/>
            <person name="Halim A."/>
            <person name="Hossen Q.M.M."/>
            <person name="Hossain M.Z."/>
            <person name="Ahmed R."/>
            <person name="Khan M.M."/>
            <person name="Islam R."/>
            <person name="Rashid M.M."/>
            <person name="Khan S.A."/>
            <person name="Rahman M.S."/>
            <person name="Alam M."/>
            <person name="Yahiya A.S."/>
            <person name="Khan M.S."/>
            <person name="Azam M.S."/>
            <person name="Haque T."/>
            <person name="Lashkar M.Z.H."/>
            <person name="Akhand A.I."/>
            <person name="Morshed G."/>
            <person name="Roy S."/>
            <person name="Uddin K.S."/>
            <person name="Rabeya T."/>
            <person name="Hossain A.S."/>
            <person name="Chowdhury A."/>
            <person name="Snigdha A.R."/>
            <person name="Mortoza M.S."/>
            <person name="Matin S.A."/>
            <person name="Hoque S.M.E."/>
            <person name="Islam M.K."/>
            <person name="Roy D.K."/>
            <person name="Haider R."/>
            <person name="Moosa M.M."/>
            <person name="Elias S.M."/>
            <person name="Hasan A.M."/>
            <person name="Jahan S."/>
            <person name="Shafiuddin M."/>
            <person name="Mahmood N."/>
            <person name="Shommy N.S."/>
        </authorList>
    </citation>
    <scope>NUCLEOTIDE SEQUENCE [LARGE SCALE GENOMIC DNA]</scope>
    <source>
        <strain evidence="2">cv. O-4</strain>
    </source>
</reference>
<keyword evidence="2" id="KW-1185">Reference proteome</keyword>
<sequence length="42" mass="4808">MTAEEITNVNPISSEIDTFTNHAVDEDLGHHCLRVMIFTDKY</sequence>
<evidence type="ECO:0000313" key="2">
    <source>
        <dbReference type="Proteomes" id="UP000187203"/>
    </source>
</evidence>
<protein>
    <submittedName>
        <fullName evidence="1">Uncharacterized protein</fullName>
    </submittedName>
</protein>
<proteinExistence type="predicted"/>
<dbReference type="EMBL" id="AWUE01019129">
    <property type="protein sequence ID" value="OMO75944.1"/>
    <property type="molecule type" value="Genomic_DNA"/>
</dbReference>
<dbReference type="Proteomes" id="UP000187203">
    <property type="component" value="Unassembled WGS sequence"/>
</dbReference>
<accession>A0A1R3I030</accession>
<gene>
    <name evidence="1" type="ORF">COLO4_25776</name>
</gene>
<comment type="caution">
    <text evidence="1">The sequence shown here is derived from an EMBL/GenBank/DDBJ whole genome shotgun (WGS) entry which is preliminary data.</text>
</comment>
<evidence type="ECO:0000313" key="1">
    <source>
        <dbReference type="EMBL" id="OMO75944.1"/>
    </source>
</evidence>
<dbReference type="AlphaFoldDB" id="A0A1R3I030"/>